<dbReference type="RefSeq" id="XP_005106760.1">
    <property type="nucleotide sequence ID" value="XM_005106703.3"/>
</dbReference>
<dbReference type="InterPro" id="IPR003316">
    <property type="entry name" value="E2F_WHTH_DNA-bd_dom"/>
</dbReference>
<keyword evidence="3 5" id="KW-0238">DNA-binding</keyword>
<keyword evidence="2 5" id="KW-0805">Transcription regulation</keyword>
<protein>
    <submittedName>
        <fullName evidence="9">Transcription factor E2F6</fullName>
    </submittedName>
</protein>
<evidence type="ECO:0000256" key="6">
    <source>
        <dbReference type="SAM" id="MobiDB-lite"/>
    </source>
</evidence>
<feature type="region of interest" description="Disordered" evidence="6">
    <location>
        <begin position="316"/>
        <end position="372"/>
    </location>
</feature>
<dbReference type="SMART" id="SM01372">
    <property type="entry name" value="E2F_TDP"/>
    <property type="match status" value="1"/>
</dbReference>
<dbReference type="Pfam" id="PF16421">
    <property type="entry name" value="E2F_CC-MB"/>
    <property type="match status" value="1"/>
</dbReference>
<dbReference type="GeneID" id="101849954"/>
<evidence type="ECO:0000259" key="7">
    <source>
        <dbReference type="SMART" id="SM01372"/>
    </source>
</evidence>
<evidence type="ECO:0000313" key="8">
    <source>
        <dbReference type="Proteomes" id="UP000694888"/>
    </source>
</evidence>
<keyword evidence="8" id="KW-1185">Reference proteome</keyword>
<dbReference type="Proteomes" id="UP000694888">
    <property type="component" value="Unplaced"/>
</dbReference>
<dbReference type="InterPro" id="IPR036388">
    <property type="entry name" value="WH-like_DNA-bd_sf"/>
</dbReference>
<dbReference type="PANTHER" id="PTHR12081">
    <property type="entry name" value="TRANSCRIPTION FACTOR E2F"/>
    <property type="match status" value="1"/>
</dbReference>
<evidence type="ECO:0000256" key="2">
    <source>
        <dbReference type="ARBA" id="ARBA00023015"/>
    </source>
</evidence>
<feature type="compositionally biased region" description="Low complexity" evidence="6">
    <location>
        <begin position="324"/>
        <end position="339"/>
    </location>
</feature>
<evidence type="ECO:0000256" key="4">
    <source>
        <dbReference type="ARBA" id="ARBA00023163"/>
    </source>
</evidence>
<dbReference type="InterPro" id="IPR037241">
    <property type="entry name" value="E2F-DP_heterodim"/>
</dbReference>
<dbReference type="InterPro" id="IPR036390">
    <property type="entry name" value="WH_DNA-bd_sf"/>
</dbReference>
<evidence type="ECO:0000256" key="3">
    <source>
        <dbReference type="ARBA" id="ARBA00023125"/>
    </source>
</evidence>
<evidence type="ECO:0000256" key="5">
    <source>
        <dbReference type="RuleBase" id="RU003796"/>
    </source>
</evidence>
<dbReference type="PANTHER" id="PTHR12081:SF107">
    <property type="entry name" value="E2E3"/>
    <property type="match status" value="1"/>
</dbReference>
<comment type="similarity">
    <text evidence="1 5">Belongs to the E2F/DP family.</text>
</comment>
<accession>A0ABM0K1V3</accession>
<proteinExistence type="inferred from homology"/>
<dbReference type="InterPro" id="IPR015633">
    <property type="entry name" value="E2F"/>
</dbReference>
<feature type="domain" description="E2F/DP family winged-helix DNA-binding" evidence="7">
    <location>
        <begin position="134"/>
        <end position="199"/>
    </location>
</feature>
<dbReference type="SUPFAM" id="SSF46785">
    <property type="entry name" value="Winged helix' DNA-binding domain"/>
    <property type="match status" value="1"/>
</dbReference>
<dbReference type="SUPFAM" id="SSF144074">
    <property type="entry name" value="E2F-DP heterodimerization region"/>
    <property type="match status" value="1"/>
</dbReference>
<dbReference type="Gene3D" id="1.10.10.10">
    <property type="entry name" value="Winged helix-like DNA-binding domain superfamily/Winged helix DNA-binding domain"/>
    <property type="match status" value="1"/>
</dbReference>
<keyword evidence="5" id="KW-0539">Nucleus</keyword>
<dbReference type="InterPro" id="IPR032198">
    <property type="entry name" value="E2F_CC-MB"/>
</dbReference>
<evidence type="ECO:0000313" key="9">
    <source>
        <dbReference type="RefSeq" id="XP_005106760.1"/>
    </source>
</evidence>
<keyword evidence="4 5" id="KW-0804">Transcription</keyword>
<sequence>MPRKQTLVARRDLPIFVKQEPSDIVSSSKQLLNLPSIYPRQPSQTSTTTKTADFSGYVNTDIKSEVGEITPHNQSFSGFQLVEDLEKPQVKRRLELDNEITVEGFKTPKPCKRRKSLADSPRARGMRSPLEKTRYDTSLGLLTKKFVGLLRSAPDGVVDLNKASEVLEVQKRRIYDITNVLEGINLIQKKSKNNIQWRGAANSFTSSGEPSVPQVTQISTASVDLHSDMADLRSKEGVLDKLIANCTRQLRTLTEDSENARLAYVTYQDIRGLSSLREQTVIAIKAPPETRLEVPDPDKNIQIWLKSSRGPIDVFLCPDDLPGEESSSGTSSSESTASANDQDEVDGLLSDLGMDTRPEIRPGPSSSADDRLSDKLTSFESIKQELFSDDSLSADNELLKKALLAEEISPSCGSSILHNTTDQDMPFTQIQPTFTFDQGDDYLFVNEESFSDLLSAYDLGL</sequence>
<dbReference type="Pfam" id="PF02319">
    <property type="entry name" value="WHD_E2F_TDP"/>
    <property type="match status" value="1"/>
</dbReference>
<organism evidence="8 9">
    <name type="scientific">Aplysia californica</name>
    <name type="common">California sea hare</name>
    <dbReference type="NCBI Taxonomy" id="6500"/>
    <lineage>
        <taxon>Eukaryota</taxon>
        <taxon>Metazoa</taxon>
        <taxon>Spiralia</taxon>
        <taxon>Lophotrochozoa</taxon>
        <taxon>Mollusca</taxon>
        <taxon>Gastropoda</taxon>
        <taxon>Heterobranchia</taxon>
        <taxon>Euthyneura</taxon>
        <taxon>Tectipleura</taxon>
        <taxon>Aplysiida</taxon>
        <taxon>Aplysioidea</taxon>
        <taxon>Aplysiidae</taxon>
        <taxon>Aplysia</taxon>
    </lineage>
</organism>
<comment type="subcellular location">
    <subcellularLocation>
        <location evidence="5">Nucleus</location>
    </subcellularLocation>
</comment>
<dbReference type="Gene3D" id="6.10.250.540">
    <property type="match status" value="1"/>
</dbReference>
<evidence type="ECO:0000256" key="1">
    <source>
        <dbReference type="ARBA" id="ARBA00010940"/>
    </source>
</evidence>
<dbReference type="CDD" id="cd14660">
    <property type="entry name" value="E2F_DD"/>
    <property type="match status" value="1"/>
</dbReference>
<gene>
    <name evidence="9" type="primary">LOC101849954</name>
</gene>
<reference evidence="9" key="1">
    <citation type="submission" date="2025-08" db="UniProtKB">
        <authorList>
            <consortium name="RefSeq"/>
        </authorList>
    </citation>
    <scope>IDENTIFICATION</scope>
</reference>
<name>A0ABM0K1V3_APLCA</name>